<accession>A0A1H2E3N4</accession>
<dbReference type="SUPFAM" id="SSF51735">
    <property type="entry name" value="NAD(P)-binding Rossmann-fold domains"/>
    <property type="match status" value="1"/>
</dbReference>
<dbReference type="Proteomes" id="UP000243063">
    <property type="component" value="Chromosome I"/>
</dbReference>
<evidence type="ECO:0000313" key="1">
    <source>
        <dbReference type="EMBL" id="SDT89812.1"/>
    </source>
</evidence>
<dbReference type="OrthoDB" id="9810660at2"/>
<dbReference type="RefSeq" id="WP_090211559.1">
    <property type="nucleotide sequence ID" value="NZ_LT629780.1"/>
</dbReference>
<reference evidence="2" key="1">
    <citation type="submission" date="2016-10" db="EMBL/GenBank/DDBJ databases">
        <authorList>
            <person name="Varghese N."/>
            <person name="Submissions S."/>
        </authorList>
    </citation>
    <scope>NUCLEOTIDE SEQUENCE [LARGE SCALE GENOMIC DNA]</scope>
    <source>
        <strain evidence="2">CCTCC 2012022</strain>
    </source>
</reference>
<gene>
    <name evidence="1" type="ORF">SAMN05216580_0277</name>
</gene>
<keyword evidence="2" id="KW-1185">Reference proteome</keyword>
<evidence type="ECO:0000313" key="2">
    <source>
        <dbReference type="Proteomes" id="UP000243063"/>
    </source>
</evidence>
<dbReference type="Gene3D" id="3.40.50.720">
    <property type="entry name" value="NAD(P)-binding Rossmann-like Domain"/>
    <property type="match status" value="1"/>
</dbReference>
<dbReference type="InterPro" id="IPR036291">
    <property type="entry name" value="NAD(P)-bd_dom_sf"/>
</dbReference>
<dbReference type="STRING" id="1245526.SAMN05216580_0277"/>
<sequence>MSQTLSIAVIGAGRTGTPLLRDLLQYDYIRVLGVADLDPDSPGMQLARERDIPCYTEPMAMVDAVGAVDILVEVSGDRGLKARIKQHFEIGGNRHTIIMHDLVARLVISLCDRSPTLAPAFHPDDAGIG</sequence>
<evidence type="ECO:0008006" key="3">
    <source>
        <dbReference type="Google" id="ProtNLM"/>
    </source>
</evidence>
<dbReference type="AlphaFoldDB" id="A0A1H2E3N4"/>
<proteinExistence type="predicted"/>
<name>A0A1H2E3N4_9GAMM</name>
<organism evidence="1 2">
    <name type="scientific">Geopseudomonas guangdongensis</name>
    <dbReference type="NCBI Taxonomy" id="1245526"/>
    <lineage>
        <taxon>Bacteria</taxon>
        <taxon>Pseudomonadati</taxon>
        <taxon>Pseudomonadota</taxon>
        <taxon>Gammaproteobacteria</taxon>
        <taxon>Pseudomonadales</taxon>
        <taxon>Pseudomonadaceae</taxon>
        <taxon>Geopseudomonas</taxon>
    </lineage>
</organism>
<dbReference type="EMBL" id="LT629780">
    <property type="protein sequence ID" value="SDT89812.1"/>
    <property type="molecule type" value="Genomic_DNA"/>
</dbReference>
<protein>
    <recommendedName>
        <fullName evidence="3">Homoserine dehydrogenase, NAD binding domain</fullName>
    </recommendedName>
</protein>